<evidence type="ECO:0000256" key="1">
    <source>
        <dbReference type="SAM" id="Coils"/>
    </source>
</evidence>
<accession>A0A1X0NC38</accession>
<gene>
    <name evidence="2" type="ORF">BZK31_02380</name>
</gene>
<comment type="caution">
    <text evidence="2">The sequence shown here is derived from an EMBL/GenBank/DDBJ whole genome shotgun (WGS) entry which is preliminary data.</text>
</comment>
<dbReference type="Proteomes" id="UP000192815">
    <property type="component" value="Unassembled WGS sequence"/>
</dbReference>
<dbReference type="InterPro" id="IPR047760">
    <property type="entry name" value="XaxB-like"/>
</dbReference>
<evidence type="ECO:0000313" key="2">
    <source>
        <dbReference type="EMBL" id="ORC61640.1"/>
    </source>
</evidence>
<proteinExistence type="predicted"/>
<protein>
    <recommendedName>
        <fullName evidence="4">Toxin</fullName>
    </recommendedName>
</protein>
<name>A0A1X0NC38_9PSED</name>
<reference evidence="3" key="1">
    <citation type="submission" date="2017-02" db="EMBL/GenBank/DDBJ databases">
        <title>Pseudomonas floridae sp. nov., a novel pathogenic bacterial species isolated from tomato.</title>
        <authorList>
            <person name="Timilsina S."/>
            <person name="Vallad G.E."/>
            <person name="Jones J.B."/>
        </authorList>
    </citation>
    <scope>NUCLEOTIDE SEQUENCE [LARGE SCALE GENOMIC DNA]</scope>
    <source>
        <strain evidence="3">GEV388</strain>
    </source>
</reference>
<evidence type="ECO:0008006" key="4">
    <source>
        <dbReference type="Google" id="ProtNLM"/>
    </source>
</evidence>
<keyword evidence="3" id="KW-1185">Reference proteome</keyword>
<evidence type="ECO:0000313" key="3">
    <source>
        <dbReference type="Proteomes" id="UP000192815"/>
    </source>
</evidence>
<sequence length="338" mass="37305">MNMTTKTLGNFTALAVPEKAIMKAAQQLIHAHIASLKLDFFPAVKIKLPSVQTALVAADKVLREKLSTLTAQLNNDQLKAVEAMRKEIDANPALSPENRQKAVAMLDAQRAQFQSALTHAVSSSANEIAQRCDDLKQINIKLDGTTIKDTLQRQLDSLNRQHATLETSMASLSEDRRLLDAAIATLEKYNLADQFKDMLPTADELALINMPSPELALVQAGIARLEKILGQVSNALNYIDLINERDALRHRYNALLAQSRGINKESKGIARDLAELQGLESVNQNKIAWINEAAKVYEALYGFLDACRAPDATPGDFGGYLAELNAYIQRVHEIRRPL</sequence>
<dbReference type="EMBL" id="MUIO01000008">
    <property type="protein sequence ID" value="ORC61640.1"/>
    <property type="molecule type" value="Genomic_DNA"/>
</dbReference>
<dbReference type="NCBIfam" id="NF033927">
    <property type="entry name" value="alph_xenorhab_B"/>
    <property type="match status" value="1"/>
</dbReference>
<dbReference type="AlphaFoldDB" id="A0A1X0NC38"/>
<keyword evidence="1" id="KW-0175">Coiled coil</keyword>
<feature type="coiled-coil region" evidence="1">
    <location>
        <begin position="148"/>
        <end position="175"/>
    </location>
</feature>
<dbReference type="STRING" id="1958950.BZK31_02380"/>
<organism evidence="2 3">
    <name type="scientific">Pseudomonas floridensis</name>
    <dbReference type="NCBI Taxonomy" id="1958950"/>
    <lineage>
        <taxon>Bacteria</taxon>
        <taxon>Pseudomonadati</taxon>
        <taxon>Pseudomonadota</taxon>
        <taxon>Gammaproteobacteria</taxon>
        <taxon>Pseudomonadales</taxon>
        <taxon>Pseudomonadaceae</taxon>
        <taxon>Pseudomonas</taxon>
    </lineage>
</organism>